<keyword evidence="8" id="KW-0812">Transmembrane</keyword>
<comment type="similarity">
    <text evidence="1">Belongs to the peptidase A1 family.</text>
</comment>
<dbReference type="OrthoDB" id="2747330at2759"/>
<evidence type="ECO:0000256" key="3">
    <source>
        <dbReference type="ARBA" id="ARBA00022750"/>
    </source>
</evidence>
<proteinExistence type="inferred from homology"/>
<feature type="compositionally biased region" description="Polar residues" evidence="7">
    <location>
        <begin position="553"/>
        <end position="564"/>
    </location>
</feature>
<keyword evidence="8" id="KW-0472">Membrane</keyword>
<evidence type="ECO:0000256" key="7">
    <source>
        <dbReference type="SAM" id="MobiDB-lite"/>
    </source>
</evidence>
<keyword evidence="5" id="KW-0325">Glycoprotein</keyword>
<dbReference type="EMBL" id="PKPP01005198">
    <property type="protein sequence ID" value="PWA61043.1"/>
    <property type="molecule type" value="Genomic_DNA"/>
</dbReference>
<dbReference type="PRINTS" id="PR00792">
    <property type="entry name" value="PEPSIN"/>
</dbReference>
<dbReference type="PROSITE" id="PS51767">
    <property type="entry name" value="PEPTIDASE_A1"/>
    <property type="match status" value="1"/>
</dbReference>
<dbReference type="GO" id="GO:0004190">
    <property type="term" value="F:aspartic-type endopeptidase activity"/>
    <property type="evidence" value="ECO:0007669"/>
    <property type="project" value="UniProtKB-KW"/>
</dbReference>
<keyword evidence="4" id="KW-0378">Hydrolase</keyword>
<feature type="active site" evidence="6">
    <location>
        <position position="91"/>
    </location>
</feature>
<dbReference type="InterPro" id="IPR033121">
    <property type="entry name" value="PEPTIDASE_A1"/>
</dbReference>
<dbReference type="Pfam" id="PF14543">
    <property type="entry name" value="TAXi_N"/>
    <property type="match status" value="1"/>
</dbReference>
<organism evidence="10 11">
    <name type="scientific">Artemisia annua</name>
    <name type="common">Sweet wormwood</name>
    <dbReference type="NCBI Taxonomy" id="35608"/>
    <lineage>
        <taxon>Eukaryota</taxon>
        <taxon>Viridiplantae</taxon>
        <taxon>Streptophyta</taxon>
        <taxon>Embryophyta</taxon>
        <taxon>Tracheophyta</taxon>
        <taxon>Spermatophyta</taxon>
        <taxon>Magnoliopsida</taxon>
        <taxon>eudicotyledons</taxon>
        <taxon>Gunneridae</taxon>
        <taxon>Pentapetalae</taxon>
        <taxon>asterids</taxon>
        <taxon>campanulids</taxon>
        <taxon>Asterales</taxon>
        <taxon>Asteraceae</taxon>
        <taxon>Asteroideae</taxon>
        <taxon>Anthemideae</taxon>
        <taxon>Artemisiinae</taxon>
        <taxon>Artemisia</taxon>
    </lineage>
</organism>
<keyword evidence="11" id="KW-1185">Reference proteome</keyword>
<dbReference type="Proteomes" id="UP000245207">
    <property type="component" value="Unassembled WGS sequence"/>
</dbReference>
<sequence length="609" mass="66945">MGLLNLVCVLVIVVQMGFWVLEMWFLRCIISLVAVKKNLTEYKEHDSYRHRRILSAVDLPIGGANSPTSTGLYFTKINIGTPPRYYYVQIDTGSDILWINCAGESDLGIPLPLYDPLNSSSAKVITCGEDFCSATLHPYSDCLIGSRCPYLVMYGGGSSTRGYFVRDMVQLDRVSGNLQTDSMKGRISFGCGSRLLGQGAAEQALDGILGFGQSNSSAISQLASAKKVKKTFSHCLSGYKGGIYAIGEVVEPKVHTTPIMPNDANFNIELMAIDVGGDFIHTPSSLSSTPSKRETMIDSGTTLAYFPDTVYNQLMEKIMAAQPNASFFRTDDDIKCTNYSRNVDDGFPVVTFHFADSLQLKVYPHQYLFRVQNIVWCIGLMSSGMTPHLPKDMTLLGDLVLTDKLVTYNMEDHTIGWTDYNCSSKIKVKDEETGRMYEVGAHDIPSSGRTYISSTGRTCGPVFILMVFIMATKMVSVYCRLAVYICNSRLVKAGGAIREYAYVGEAVECCTLDGESPVAESITSLRSDPSSMGHVESRVNQQGPPCKAKYSWVTDSEGSRSASETMGDKLHHREGNSPDHQLRPLNDRSVIKEVGVQRQPGGLPRSSHP</sequence>
<dbReference type="SUPFAM" id="SSF50630">
    <property type="entry name" value="Acid proteases"/>
    <property type="match status" value="1"/>
</dbReference>
<dbReference type="PANTHER" id="PTHR13683">
    <property type="entry name" value="ASPARTYL PROTEASES"/>
    <property type="match status" value="1"/>
</dbReference>
<evidence type="ECO:0000256" key="6">
    <source>
        <dbReference type="PIRSR" id="PIRSR601461-1"/>
    </source>
</evidence>
<comment type="caution">
    <text evidence="10">The sequence shown here is derived from an EMBL/GenBank/DDBJ whole genome shotgun (WGS) entry which is preliminary data.</text>
</comment>
<dbReference type="InterPro" id="IPR001461">
    <property type="entry name" value="Aspartic_peptidase_A1"/>
</dbReference>
<feature type="active site" evidence="6">
    <location>
        <position position="298"/>
    </location>
</feature>
<keyword evidence="2" id="KW-0645">Protease</keyword>
<evidence type="ECO:0000313" key="10">
    <source>
        <dbReference type="EMBL" id="PWA61043.1"/>
    </source>
</evidence>
<feature type="domain" description="Peptidase A1" evidence="9">
    <location>
        <begin position="73"/>
        <end position="418"/>
    </location>
</feature>
<evidence type="ECO:0000259" key="9">
    <source>
        <dbReference type="PROSITE" id="PS51767"/>
    </source>
</evidence>
<dbReference type="PANTHER" id="PTHR13683:SF768">
    <property type="entry name" value="EUKARYOTIC ASPARTYL PROTEASE FAMILY PROTEIN"/>
    <property type="match status" value="1"/>
</dbReference>
<evidence type="ECO:0000256" key="4">
    <source>
        <dbReference type="ARBA" id="ARBA00022801"/>
    </source>
</evidence>
<dbReference type="AlphaFoldDB" id="A0A2U1MIF2"/>
<feature type="region of interest" description="Disordered" evidence="7">
    <location>
        <begin position="524"/>
        <end position="609"/>
    </location>
</feature>
<reference evidence="10 11" key="1">
    <citation type="journal article" date="2018" name="Mol. Plant">
        <title>The genome of Artemisia annua provides insight into the evolution of Asteraceae family and artemisinin biosynthesis.</title>
        <authorList>
            <person name="Shen Q."/>
            <person name="Zhang L."/>
            <person name="Liao Z."/>
            <person name="Wang S."/>
            <person name="Yan T."/>
            <person name="Shi P."/>
            <person name="Liu M."/>
            <person name="Fu X."/>
            <person name="Pan Q."/>
            <person name="Wang Y."/>
            <person name="Lv Z."/>
            <person name="Lu X."/>
            <person name="Zhang F."/>
            <person name="Jiang W."/>
            <person name="Ma Y."/>
            <person name="Chen M."/>
            <person name="Hao X."/>
            <person name="Li L."/>
            <person name="Tang Y."/>
            <person name="Lv G."/>
            <person name="Zhou Y."/>
            <person name="Sun X."/>
            <person name="Brodelius P.E."/>
            <person name="Rose J.K.C."/>
            <person name="Tang K."/>
        </authorList>
    </citation>
    <scope>NUCLEOTIDE SEQUENCE [LARGE SCALE GENOMIC DNA]</scope>
    <source>
        <strain evidence="11">cv. Huhao1</strain>
        <tissue evidence="10">Leaf</tissue>
    </source>
</reference>
<feature type="compositionally biased region" description="Basic and acidic residues" evidence="7">
    <location>
        <begin position="566"/>
        <end position="591"/>
    </location>
</feature>
<evidence type="ECO:0000256" key="8">
    <source>
        <dbReference type="SAM" id="Phobius"/>
    </source>
</evidence>
<keyword evidence="3" id="KW-0064">Aspartyl protease</keyword>
<dbReference type="InterPro" id="IPR032861">
    <property type="entry name" value="TAXi_N"/>
</dbReference>
<evidence type="ECO:0000256" key="5">
    <source>
        <dbReference type="ARBA" id="ARBA00023180"/>
    </source>
</evidence>
<dbReference type="Gene3D" id="2.40.70.10">
    <property type="entry name" value="Acid Proteases"/>
    <property type="match status" value="2"/>
</dbReference>
<gene>
    <name evidence="10" type="ORF">CTI12_AA376310</name>
</gene>
<dbReference type="CDD" id="cd05476">
    <property type="entry name" value="pepsin_A_like_plant"/>
    <property type="match status" value="1"/>
</dbReference>
<keyword evidence="8" id="KW-1133">Transmembrane helix</keyword>
<evidence type="ECO:0000256" key="1">
    <source>
        <dbReference type="ARBA" id="ARBA00007447"/>
    </source>
</evidence>
<dbReference type="InterPro" id="IPR021109">
    <property type="entry name" value="Peptidase_aspartic_dom_sf"/>
</dbReference>
<name>A0A2U1MIF2_ARTAN</name>
<evidence type="ECO:0000313" key="11">
    <source>
        <dbReference type="Proteomes" id="UP000245207"/>
    </source>
</evidence>
<dbReference type="InterPro" id="IPR032799">
    <property type="entry name" value="TAXi_C"/>
</dbReference>
<dbReference type="InterPro" id="IPR034161">
    <property type="entry name" value="Pepsin-like_plant"/>
</dbReference>
<feature type="transmembrane region" description="Helical" evidence="8">
    <location>
        <begin position="7"/>
        <end position="26"/>
    </location>
</feature>
<dbReference type="STRING" id="35608.A0A2U1MIF2"/>
<dbReference type="Pfam" id="PF14541">
    <property type="entry name" value="TAXi_C"/>
    <property type="match status" value="1"/>
</dbReference>
<accession>A0A2U1MIF2</accession>
<evidence type="ECO:0000256" key="2">
    <source>
        <dbReference type="ARBA" id="ARBA00022670"/>
    </source>
</evidence>
<dbReference type="GO" id="GO:0006508">
    <property type="term" value="P:proteolysis"/>
    <property type="evidence" value="ECO:0007669"/>
    <property type="project" value="UniProtKB-KW"/>
</dbReference>
<protein>
    <submittedName>
        <fullName evidence="10">Aspartic peptidase A1 family</fullName>
    </submittedName>
</protein>